<dbReference type="RefSeq" id="WP_047763765.1">
    <property type="nucleotide sequence ID" value="NZ_LAQL01000005.1"/>
</dbReference>
<dbReference type="InterPro" id="IPR042122">
    <property type="entry name" value="Ser_AcTrfase_N_sf"/>
</dbReference>
<dbReference type="InterPro" id="IPR005881">
    <property type="entry name" value="Ser_O-AcTrfase"/>
</dbReference>
<dbReference type="STRING" id="1489064.WH96_08680"/>
<evidence type="ECO:0000256" key="6">
    <source>
        <dbReference type="ARBA" id="ARBA00022679"/>
    </source>
</evidence>
<evidence type="ECO:0000256" key="3">
    <source>
        <dbReference type="ARBA" id="ARBA00013266"/>
    </source>
</evidence>
<keyword evidence="7 10" id="KW-0012">Acyltransferase</keyword>
<comment type="caution">
    <text evidence="10">The sequence shown here is derived from an EMBL/GenBank/DDBJ whole genome shotgun (WGS) entry which is preliminary data.</text>
</comment>
<dbReference type="OrthoDB" id="9801456at2"/>
<keyword evidence="6 10" id="KW-0808">Transferase</keyword>
<dbReference type="Pfam" id="PF00132">
    <property type="entry name" value="Hexapep"/>
    <property type="match status" value="1"/>
</dbReference>
<proteinExistence type="inferred from homology"/>
<comment type="pathway">
    <text evidence="1">Amino-acid biosynthesis; L-cysteine biosynthesis; L-cysteine from L-serine: step 1/2.</text>
</comment>
<dbReference type="EC" id="2.3.1.30" evidence="3"/>
<dbReference type="GO" id="GO:0009001">
    <property type="term" value="F:serine O-acetyltransferase activity"/>
    <property type="evidence" value="ECO:0007669"/>
    <property type="project" value="UniProtKB-EC"/>
</dbReference>
<evidence type="ECO:0000313" key="10">
    <source>
        <dbReference type="EMBL" id="KLN61216.1"/>
    </source>
</evidence>
<dbReference type="Proteomes" id="UP000035444">
    <property type="component" value="Unassembled WGS sequence"/>
</dbReference>
<dbReference type="CDD" id="cd03354">
    <property type="entry name" value="LbH_SAT"/>
    <property type="match status" value="1"/>
</dbReference>
<dbReference type="SMART" id="SM00971">
    <property type="entry name" value="SATase_N"/>
    <property type="match status" value="1"/>
</dbReference>
<evidence type="ECO:0000313" key="11">
    <source>
        <dbReference type="Proteomes" id="UP000035444"/>
    </source>
</evidence>
<reference evidence="10 11" key="1">
    <citation type="submission" date="2015-03" db="EMBL/GenBank/DDBJ databases">
        <title>Genome Sequence of Kiloniella spongiae MEBiC09566, isolated from a marine sponge.</title>
        <authorList>
            <person name="Shao Z."/>
            <person name="Wang L."/>
            <person name="Li X."/>
        </authorList>
    </citation>
    <scope>NUCLEOTIDE SEQUENCE [LARGE SCALE GENOMIC DNA]</scope>
    <source>
        <strain evidence="10 11">MEBiC09566</strain>
    </source>
</reference>
<dbReference type="GO" id="GO:0006535">
    <property type="term" value="P:cysteine biosynthetic process from serine"/>
    <property type="evidence" value="ECO:0007669"/>
    <property type="project" value="InterPro"/>
</dbReference>
<dbReference type="InterPro" id="IPR011004">
    <property type="entry name" value="Trimer_LpxA-like_sf"/>
</dbReference>
<evidence type="ECO:0000256" key="5">
    <source>
        <dbReference type="ARBA" id="ARBA00022605"/>
    </source>
</evidence>
<accession>A0A0H2MG90</accession>
<dbReference type="NCBIfam" id="TIGR01172">
    <property type="entry name" value="cysE"/>
    <property type="match status" value="1"/>
</dbReference>
<dbReference type="AlphaFoldDB" id="A0A0H2MG90"/>
<comment type="similarity">
    <text evidence="2">Belongs to the transferase hexapeptide repeat family.</text>
</comment>
<name>A0A0H2MG90_9PROT</name>
<keyword evidence="11" id="KW-1185">Reference proteome</keyword>
<feature type="domain" description="Serine acetyltransferase N-terminal" evidence="9">
    <location>
        <begin position="14"/>
        <end position="118"/>
    </location>
</feature>
<dbReference type="PANTHER" id="PTHR42811">
    <property type="entry name" value="SERINE ACETYLTRANSFERASE"/>
    <property type="match status" value="1"/>
</dbReference>
<dbReference type="UniPathway" id="UPA00136">
    <property type="reaction ID" value="UER00199"/>
</dbReference>
<dbReference type="Gene3D" id="2.160.10.10">
    <property type="entry name" value="Hexapeptide repeat proteins"/>
    <property type="match status" value="1"/>
</dbReference>
<dbReference type="GO" id="GO:0005737">
    <property type="term" value="C:cytoplasm"/>
    <property type="evidence" value="ECO:0007669"/>
    <property type="project" value="InterPro"/>
</dbReference>
<dbReference type="PATRIC" id="fig|1489064.4.peg.3004"/>
<protein>
    <recommendedName>
        <fullName evidence="4">Serine acetyltransferase</fullName>
        <ecNumber evidence="3">2.3.1.30</ecNumber>
    </recommendedName>
</protein>
<comment type="catalytic activity">
    <reaction evidence="8">
        <text>L-serine + acetyl-CoA = O-acetyl-L-serine + CoA</text>
        <dbReference type="Rhea" id="RHEA:24560"/>
        <dbReference type="ChEBI" id="CHEBI:33384"/>
        <dbReference type="ChEBI" id="CHEBI:57287"/>
        <dbReference type="ChEBI" id="CHEBI:57288"/>
        <dbReference type="ChEBI" id="CHEBI:58340"/>
        <dbReference type="EC" id="2.3.1.30"/>
    </reaction>
</comment>
<evidence type="ECO:0000259" key="9">
    <source>
        <dbReference type="SMART" id="SM00971"/>
    </source>
</evidence>
<evidence type="ECO:0000256" key="4">
    <source>
        <dbReference type="ARBA" id="ARBA00018522"/>
    </source>
</evidence>
<dbReference type="Pfam" id="PF06426">
    <property type="entry name" value="SATase_N"/>
    <property type="match status" value="1"/>
</dbReference>
<sequence length="268" mass="28961">MAYVAEQAQTTDLIWSYIRKEASEMLTKEPVLAGFLQATMLNHNSLEEAIGFLLSEKLGNNSVSAQLLGQVFEDAFSADPTISQSIRTDIVAVFERDPACTSHLEPLLYFKGFHALQCYRLGHWLWNNNRQALALFLQNRISEVFGLDIHPAARIGKGIMIDHGTGVVIGETTVIEDNVSLLQNVTLGGTGKDTGDRHPKIREGALICAGAKILGNIEIGRGAKVGATSVVLEDVPAHCTAVGVPAKIVGSCCPQPAREMDQSLPKID</sequence>
<dbReference type="EMBL" id="LAQL01000005">
    <property type="protein sequence ID" value="KLN61216.1"/>
    <property type="molecule type" value="Genomic_DNA"/>
</dbReference>
<evidence type="ECO:0000256" key="7">
    <source>
        <dbReference type="ARBA" id="ARBA00023315"/>
    </source>
</evidence>
<gene>
    <name evidence="10" type="primary">cysE</name>
    <name evidence="10" type="ORF">WH96_08680</name>
</gene>
<evidence type="ECO:0000256" key="2">
    <source>
        <dbReference type="ARBA" id="ARBA00007274"/>
    </source>
</evidence>
<dbReference type="InterPro" id="IPR001451">
    <property type="entry name" value="Hexapep"/>
</dbReference>
<evidence type="ECO:0000256" key="1">
    <source>
        <dbReference type="ARBA" id="ARBA00004876"/>
    </source>
</evidence>
<dbReference type="InterPro" id="IPR053376">
    <property type="entry name" value="Serine_acetyltransferase"/>
</dbReference>
<organism evidence="10 11">
    <name type="scientific">Kiloniella spongiae</name>
    <dbReference type="NCBI Taxonomy" id="1489064"/>
    <lineage>
        <taxon>Bacteria</taxon>
        <taxon>Pseudomonadati</taxon>
        <taxon>Pseudomonadota</taxon>
        <taxon>Alphaproteobacteria</taxon>
        <taxon>Rhodospirillales</taxon>
        <taxon>Kiloniellaceae</taxon>
        <taxon>Kiloniella</taxon>
    </lineage>
</organism>
<dbReference type="SUPFAM" id="SSF51161">
    <property type="entry name" value="Trimeric LpxA-like enzymes"/>
    <property type="match status" value="1"/>
</dbReference>
<dbReference type="NCBIfam" id="NF041874">
    <property type="entry name" value="EPS_EpsC"/>
    <property type="match status" value="1"/>
</dbReference>
<dbReference type="InterPro" id="IPR045304">
    <property type="entry name" value="LbH_SAT"/>
</dbReference>
<keyword evidence="5" id="KW-0028">Amino-acid biosynthesis</keyword>
<dbReference type="InterPro" id="IPR010493">
    <property type="entry name" value="Ser_AcTrfase_N"/>
</dbReference>
<dbReference type="Gene3D" id="1.10.3130.10">
    <property type="entry name" value="serine acetyltransferase, domain 1"/>
    <property type="match status" value="1"/>
</dbReference>
<evidence type="ECO:0000256" key="8">
    <source>
        <dbReference type="ARBA" id="ARBA00049486"/>
    </source>
</evidence>
<dbReference type="FunFam" id="2.160.10.10:FF:000002">
    <property type="entry name" value="Serine acetyltransferase"/>
    <property type="match status" value="1"/>
</dbReference>